<evidence type="ECO:0000256" key="1">
    <source>
        <dbReference type="ARBA" id="ARBA00022729"/>
    </source>
</evidence>
<dbReference type="InterPro" id="IPR008963">
    <property type="entry name" value="Purple_acid_Pase-like_N"/>
</dbReference>
<feature type="signal peptide" evidence="3">
    <location>
        <begin position="1"/>
        <end position="23"/>
    </location>
</feature>
<feature type="domain" description="Calcineurin-like phosphoesterase" evidence="4">
    <location>
        <begin position="148"/>
        <end position="353"/>
    </location>
</feature>
<protein>
    <recommendedName>
        <fullName evidence="3">Purple acid phosphatase</fullName>
        <ecNumber evidence="3">3.1.3.2</ecNumber>
    </recommendedName>
</protein>
<dbReference type="SUPFAM" id="SSF56300">
    <property type="entry name" value="Metallo-dependent phosphatases"/>
    <property type="match status" value="1"/>
</dbReference>
<reference evidence="7 8" key="1">
    <citation type="journal article" date="2016" name="Nat. Commun.">
        <title>Extremotolerant tardigrade genome and improved radiotolerance of human cultured cells by tardigrade-unique protein.</title>
        <authorList>
            <person name="Hashimoto T."/>
            <person name="Horikawa D.D."/>
            <person name="Saito Y."/>
            <person name="Kuwahara H."/>
            <person name="Kozuka-Hata H."/>
            <person name="Shin-I T."/>
            <person name="Minakuchi Y."/>
            <person name="Ohishi K."/>
            <person name="Motoyama A."/>
            <person name="Aizu T."/>
            <person name="Enomoto A."/>
            <person name="Kondo K."/>
            <person name="Tanaka S."/>
            <person name="Hara Y."/>
            <person name="Koshikawa S."/>
            <person name="Sagara H."/>
            <person name="Miura T."/>
            <person name="Yokobori S."/>
            <person name="Miyagawa K."/>
            <person name="Suzuki Y."/>
            <person name="Kubo T."/>
            <person name="Oyama M."/>
            <person name="Kohara Y."/>
            <person name="Fujiyama A."/>
            <person name="Arakawa K."/>
            <person name="Katayama T."/>
            <person name="Toyoda A."/>
            <person name="Kunieda T."/>
        </authorList>
    </citation>
    <scope>NUCLEOTIDE SEQUENCE [LARGE SCALE GENOMIC DNA]</scope>
    <source>
        <strain evidence="7 8">YOKOZUNA-1</strain>
    </source>
</reference>
<evidence type="ECO:0000313" key="8">
    <source>
        <dbReference type="Proteomes" id="UP000186922"/>
    </source>
</evidence>
<evidence type="ECO:0000256" key="2">
    <source>
        <dbReference type="ARBA" id="ARBA00023180"/>
    </source>
</evidence>
<evidence type="ECO:0000259" key="6">
    <source>
        <dbReference type="Pfam" id="PF16656"/>
    </source>
</evidence>
<dbReference type="Gene3D" id="3.60.21.10">
    <property type="match status" value="1"/>
</dbReference>
<comment type="catalytic activity">
    <reaction evidence="3">
        <text>a phosphate monoester + H2O = an alcohol + phosphate</text>
        <dbReference type="Rhea" id="RHEA:15017"/>
        <dbReference type="ChEBI" id="CHEBI:15377"/>
        <dbReference type="ChEBI" id="CHEBI:30879"/>
        <dbReference type="ChEBI" id="CHEBI:43474"/>
        <dbReference type="ChEBI" id="CHEBI:67140"/>
        <dbReference type="EC" id="3.1.3.2"/>
    </reaction>
</comment>
<evidence type="ECO:0000313" key="7">
    <source>
        <dbReference type="EMBL" id="GAV01055.1"/>
    </source>
</evidence>
<evidence type="ECO:0000259" key="4">
    <source>
        <dbReference type="Pfam" id="PF00149"/>
    </source>
</evidence>
<dbReference type="OrthoDB" id="45007at2759"/>
<dbReference type="EMBL" id="BDGG01000006">
    <property type="protein sequence ID" value="GAV01055.1"/>
    <property type="molecule type" value="Genomic_DNA"/>
</dbReference>
<dbReference type="Pfam" id="PF00149">
    <property type="entry name" value="Metallophos"/>
    <property type="match status" value="1"/>
</dbReference>
<dbReference type="GO" id="GO:0003993">
    <property type="term" value="F:acid phosphatase activity"/>
    <property type="evidence" value="ECO:0007669"/>
    <property type="project" value="UniProtKB-EC"/>
</dbReference>
<dbReference type="PANTHER" id="PTHR45867">
    <property type="entry name" value="PURPLE ACID PHOSPHATASE"/>
    <property type="match status" value="1"/>
</dbReference>
<keyword evidence="2" id="KW-0325">Glycoprotein</keyword>
<dbReference type="EC" id="3.1.3.2" evidence="3"/>
<dbReference type="SUPFAM" id="SSF49363">
    <property type="entry name" value="Purple acid phosphatase, N-terminal domain"/>
    <property type="match status" value="1"/>
</dbReference>
<keyword evidence="8" id="KW-1185">Reference proteome</keyword>
<name>A0A1D1VHC8_RAMVA</name>
<feature type="chain" id="PRO_5008811119" description="Purple acid phosphatase" evidence="3">
    <location>
        <begin position="24"/>
        <end position="457"/>
    </location>
</feature>
<dbReference type="Proteomes" id="UP000186922">
    <property type="component" value="Unassembled WGS sequence"/>
</dbReference>
<dbReference type="PANTHER" id="PTHR45867:SF3">
    <property type="entry name" value="ACID PHOSPHATASE TYPE 7"/>
    <property type="match status" value="1"/>
</dbReference>
<dbReference type="Pfam" id="PF14008">
    <property type="entry name" value="Metallophos_C"/>
    <property type="match status" value="1"/>
</dbReference>
<proteinExistence type="inferred from homology"/>
<evidence type="ECO:0000259" key="5">
    <source>
        <dbReference type="Pfam" id="PF14008"/>
    </source>
</evidence>
<dbReference type="InterPro" id="IPR015914">
    <property type="entry name" value="PAPs_N"/>
</dbReference>
<feature type="domain" description="Purple acid phosphatase C-terminal" evidence="5">
    <location>
        <begin position="379"/>
        <end position="440"/>
    </location>
</feature>
<dbReference type="InterPro" id="IPR004843">
    <property type="entry name" value="Calcineurin-like_PHP"/>
</dbReference>
<dbReference type="InterPro" id="IPR025733">
    <property type="entry name" value="PAPs_C"/>
</dbReference>
<keyword evidence="1 3" id="KW-0732">Signal</keyword>
<keyword evidence="3" id="KW-0378">Hydrolase</keyword>
<dbReference type="Pfam" id="PF16656">
    <property type="entry name" value="Pur_ac_phosph_N"/>
    <property type="match status" value="1"/>
</dbReference>
<dbReference type="InterPro" id="IPR041792">
    <property type="entry name" value="MPP_PAP"/>
</dbReference>
<dbReference type="GO" id="GO:0046872">
    <property type="term" value="F:metal ion binding"/>
    <property type="evidence" value="ECO:0007669"/>
    <property type="project" value="InterPro"/>
</dbReference>
<dbReference type="AlphaFoldDB" id="A0A1D1VHC8"/>
<organism evidence="7 8">
    <name type="scientific">Ramazzottius varieornatus</name>
    <name type="common">Water bear</name>
    <name type="synonym">Tardigrade</name>
    <dbReference type="NCBI Taxonomy" id="947166"/>
    <lineage>
        <taxon>Eukaryota</taxon>
        <taxon>Metazoa</taxon>
        <taxon>Ecdysozoa</taxon>
        <taxon>Tardigrada</taxon>
        <taxon>Eutardigrada</taxon>
        <taxon>Parachela</taxon>
        <taxon>Hypsibioidea</taxon>
        <taxon>Ramazzottiidae</taxon>
        <taxon>Ramazzottius</taxon>
    </lineage>
</organism>
<dbReference type="STRING" id="947166.A0A1D1VHC8"/>
<gene>
    <name evidence="7" type="primary">RvY_11826</name>
    <name evidence="7" type="synonym">RvY_11826.1</name>
    <name evidence="7" type="ORF">RvY_11826-1</name>
</gene>
<evidence type="ECO:0000256" key="3">
    <source>
        <dbReference type="RuleBase" id="RU361203"/>
    </source>
</evidence>
<accession>A0A1D1VHC8</accession>
<feature type="domain" description="Purple acid phosphatase N-terminal" evidence="6">
    <location>
        <begin position="46"/>
        <end position="137"/>
    </location>
</feature>
<dbReference type="CDD" id="cd00839">
    <property type="entry name" value="MPP_PAPs"/>
    <property type="match status" value="1"/>
</dbReference>
<sequence>MSSFHCWLLLLGIGLHHLLFTSAVIVNNHKVGWSRPGDNYNEAIQPEQVHLSWDGDASHMTVTWNTPDRCDSVVQYGLQPDNFTEKQQGGVSKFMDTGDGHRTQYVHRAVMLNLQQRTAYYYRVGNGEVWSKVFNFTSLKDGSDWSPKLAIFGDMGLVNARSMKRLTKDVRLGRLDMIIHVGDFAYDMNEDEGRVGDAFMRMIEPLAAHVPYQTAVGNHEYWANFTQYKNRFSMPGSENGLMYRFAVGPANFVVFSTEFYFWLQFGFLQIRRQYSWLRKELASLNELQTREKAPWIITLGHRPMYCSNNDRDDCTKHESIIRTGLPVVHSYPLEKLFYGAGVDMCIWAHEHSYERLWPVYDRQVFNGSNLANPYENPNAPVHIITGSAGCREKTDTFLNPAPWSAFRNADYGYTKMHILNLTHIQVKQVSDEKGGNIIDEMTLVKDRKRRGYRYKKF</sequence>
<comment type="similarity">
    <text evidence="3">Belongs to the metallophosphoesterase superfamily. Purple acid phosphatase family.</text>
</comment>
<dbReference type="InterPro" id="IPR029052">
    <property type="entry name" value="Metallo-depent_PP-like"/>
</dbReference>
<dbReference type="Gene3D" id="2.60.40.380">
    <property type="entry name" value="Purple acid phosphatase-like, N-terminal"/>
    <property type="match status" value="1"/>
</dbReference>
<comment type="caution">
    <text evidence="7">The sequence shown here is derived from an EMBL/GenBank/DDBJ whole genome shotgun (WGS) entry which is preliminary data.</text>
</comment>